<name>A0ACD5XE48_AVESA</name>
<reference evidence="1" key="2">
    <citation type="submission" date="2025-09" db="UniProtKB">
        <authorList>
            <consortium name="EnsemblPlants"/>
        </authorList>
    </citation>
    <scope>IDENTIFICATION</scope>
</reference>
<evidence type="ECO:0000313" key="2">
    <source>
        <dbReference type="Proteomes" id="UP001732700"/>
    </source>
</evidence>
<dbReference type="Proteomes" id="UP001732700">
    <property type="component" value="Chromosome 4D"/>
</dbReference>
<reference evidence="1" key="1">
    <citation type="submission" date="2021-05" db="EMBL/GenBank/DDBJ databases">
        <authorList>
            <person name="Scholz U."/>
            <person name="Mascher M."/>
            <person name="Fiebig A."/>
        </authorList>
    </citation>
    <scope>NUCLEOTIDE SEQUENCE [LARGE SCALE GENOMIC DNA]</scope>
</reference>
<keyword evidence="2" id="KW-1185">Reference proteome</keyword>
<protein>
    <submittedName>
        <fullName evidence="1">Uncharacterized protein</fullName>
    </submittedName>
</protein>
<organism evidence="1 2">
    <name type="scientific">Avena sativa</name>
    <name type="common">Oat</name>
    <dbReference type="NCBI Taxonomy" id="4498"/>
    <lineage>
        <taxon>Eukaryota</taxon>
        <taxon>Viridiplantae</taxon>
        <taxon>Streptophyta</taxon>
        <taxon>Embryophyta</taxon>
        <taxon>Tracheophyta</taxon>
        <taxon>Spermatophyta</taxon>
        <taxon>Magnoliopsida</taxon>
        <taxon>Liliopsida</taxon>
        <taxon>Poales</taxon>
        <taxon>Poaceae</taxon>
        <taxon>BOP clade</taxon>
        <taxon>Pooideae</taxon>
        <taxon>Poodae</taxon>
        <taxon>Poeae</taxon>
        <taxon>Poeae Chloroplast Group 1 (Aveneae type)</taxon>
        <taxon>Aveninae</taxon>
        <taxon>Avena</taxon>
    </lineage>
</organism>
<proteinExistence type="predicted"/>
<dbReference type="EnsemblPlants" id="AVESA.00010b.r2.4DG0779200.1">
    <property type="protein sequence ID" value="AVESA.00010b.r2.4DG0779200.1.CDS.1"/>
    <property type="gene ID" value="AVESA.00010b.r2.4DG0779200"/>
</dbReference>
<sequence>MGTRPVTRSSERPTRGGTRPSTTATRCPSWHPSSLLAILLVQKPFLHEHHALQAAMILDLLGLIGAYAIGSCRDQVSTMYAVGLAGAAVVYVVVHVSYFTLGNTGENDDDDALVEKKGGRFLLLAILVASITYQAGLTPPGGFLLQDDTQSGHHAGEPVLLYNYPNRYNAFFYCNSVSFMLSVVLILLLVNPTQYKPAIRSHALSICSAVSFICLMGAFAAGGTQHMKGSIYIFVLAAVAFFFCLVLLFLIYREGMKQDKPQDKPMPKSSTAKRIYLMTLGILVASVTYQSGLDQPGGSWQSSSDGHEAGNPVMHDNRRQRYLTFFYANSTSFVASIYLISLLLLRMVWRSKWCKMAIKATVVPLCLGLLVAYASGSSRQWKTSVYVGTLVVPVLAYVAVHVILSVWRRRSRGA</sequence>
<accession>A0ACD5XE48</accession>
<evidence type="ECO:0000313" key="1">
    <source>
        <dbReference type="EnsemblPlants" id="AVESA.00010b.r2.4DG0779200.1.CDS.1"/>
    </source>
</evidence>